<protein>
    <submittedName>
        <fullName evidence="2">Putative serine-threonine protein kinase</fullName>
    </submittedName>
</protein>
<name>A0A319DM24_9EURO</name>
<dbReference type="GO" id="GO:0004672">
    <property type="term" value="F:protein kinase activity"/>
    <property type="evidence" value="ECO:0007669"/>
    <property type="project" value="InterPro"/>
</dbReference>
<accession>A0A319DM24</accession>
<keyword evidence="2" id="KW-0808">Transferase</keyword>
<dbReference type="InterPro" id="IPR050167">
    <property type="entry name" value="Ser_Thr_protein_kinase"/>
</dbReference>
<dbReference type="InterPro" id="IPR011009">
    <property type="entry name" value="Kinase-like_dom_sf"/>
</dbReference>
<feature type="domain" description="Protein kinase" evidence="1">
    <location>
        <begin position="1"/>
        <end position="259"/>
    </location>
</feature>
<dbReference type="Pfam" id="PF07714">
    <property type="entry name" value="PK_Tyr_Ser-Thr"/>
    <property type="match status" value="1"/>
</dbReference>
<dbReference type="GO" id="GO:0005524">
    <property type="term" value="F:ATP binding"/>
    <property type="evidence" value="ECO:0007669"/>
    <property type="project" value="InterPro"/>
</dbReference>
<dbReference type="VEuPathDB" id="FungiDB:BO71DRAFT_395208"/>
<evidence type="ECO:0000259" key="1">
    <source>
        <dbReference type="PROSITE" id="PS50011"/>
    </source>
</evidence>
<dbReference type="AlphaFoldDB" id="A0A319DM24"/>
<dbReference type="Gene3D" id="1.10.510.10">
    <property type="entry name" value="Transferase(Phosphotransferase) domain 1"/>
    <property type="match status" value="1"/>
</dbReference>
<keyword evidence="3" id="KW-1185">Reference proteome</keyword>
<dbReference type="PANTHER" id="PTHR23257:SF963">
    <property type="entry name" value="AT08303P"/>
    <property type="match status" value="1"/>
</dbReference>
<dbReference type="InterPro" id="IPR001245">
    <property type="entry name" value="Ser-Thr/Tyr_kinase_cat_dom"/>
</dbReference>
<sequence>MSEIAPSQIVAVGSVSSIHAFDSNHVIKRSPPSSNEFARQAFDIEVRAYERLGNHRRIAVLSDVTSEGIVLERGECLRKLIQSSELGKITMRTRLRWAQEASEGLCYIHSKGIIHADIGCHNLLLDRSGHIRFIDFAGSGIDDEPPMVCYEWCASRGDSATTEKTDIFAFGSTLFEIESGHVPYHELCETMDIFQALRVAEQRFATGEYPNMDNFLFRHIITKCWDGTYSCMFDVEKDLRSLELADDDDNQCPAWEVAS</sequence>
<organism evidence="2 3">
    <name type="scientific">Aspergillus ellipticus CBS 707.79</name>
    <dbReference type="NCBI Taxonomy" id="1448320"/>
    <lineage>
        <taxon>Eukaryota</taxon>
        <taxon>Fungi</taxon>
        <taxon>Dikarya</taxon>
        <taxon>Ascomycota</taxon>
        <taxon>Pezizomycotina</taxon>
        <taxon>Eurotiomycetes</taxon>
        <taxon>Eurotiomycetidae</taxon>
        <taxon>Eurotiales</taxon>
        <taxon>Aspergillaceae</taxon>
        <taxon>Aspergillus</taxon>
        <taxon>Aspergillus subgen. Circumdati</taxon>
    </lineage>
</organism>
<proteinExistence type="predicted"/>
<dbReference type="OrthoDB" id="1668230at2759"/>
<dbReference type="PROSITE" id="PS50011">
    <property type="entry name" value="PROTEIN_KINASE_DOM"/>
    <property type="match status" value="1"/>
</dbReference>
<keyword evidence="2" id="KW-0418">Kinase</keyword>
<evidence type="ECO:0000313" key="3">
    <source>
        <dbReference type="Proteomes" id="UP000247810"/>
    </source>
</evidence>
<dbReference type="EMBL" id="KZ825810">
    <property type="protein sequence ID" value="PYH98606.1"/>
    <property type="molecule type" value="Genomic_DNA"/>
</dbReference>
<dbReference type="GO" id="GO:0005737">
    <property type="term" value="C:cytoplasm"/>
    <property type="evidence" value="ECO:0007669"/>
    <property type="project" value="TreeGrafter"/>
</dbReference>
<dbReference type="PANTHER" id="PTHR23257">
    <property type="entry name" value="SERINE-THREONINE PROTEIN KINASE"/>
    <property type="match status" value="1"/>
</dbReference>
<evidence type="ECO:0000313" key="2">
    <source>
        <dbReference type="EMBL" id="PYH98606.1"/>
    </source>
</evidence>
<dbReference type="SUPFAM" id="SSF56112">
    <property type="entry name" value="Protein kinase-like (PK-like)"/>
    <property type="match status" value="1"/>
</dbReference>
<dbReference type="Proteomes" id="UP000247810">
    <property type="component" value="Unassembled WGS sequence"/>
</dbReference>
<dbReference type="InterPro" id="IPR000719">
    <property type="entry name" value="Prot_kinase_dom"/>
</dbReference>
<dbReference type="GO" id="GO:0007165">
    <property type="term" value="P:signal transduction"/>
    <property type="evidence" value="ECO:0007669"/>
    <property type="project" value="TreeGrafter"/>
</dbReference>
<dbReference type="STRING" id="1448320.A0A319DM24"/>
<reference evidence="2 3" key="1">
    <citation type="submission" date="2018-02" db="EMBL/GenBank/DDBJ databases">
        <title>The genomes of Aspergillus section Nigri reveals drivers in fungal speciation.</title>
        <authorList>
            <consortium name="DOE Joint Genome Institute"/>
            <person name="Vesth T.C."/>
            <person name="Nybo J."/>
            <person name="Theobald S."/>
            <person name="Brandl J."/>
            <person name="Frisvad J.C."/>
            <person name="Nielsen K.F."/>
            <person name="Lyhne E.K."/>
            <person name="Kogle M.E."/>
            <person name="Kuo A."/>
            <person name="Riley R."/>
            <person name="Clum A."/>
            <person name="Nolan M."/>
            <person name="Lipzen A."/>
            <person name="Salamov A."/>
            <person name="Henrissat B."/>
            <person name="Wiebenga A."/>
            <person name="De vries R.P."/>
            <person name="Grigoriev I.V."/>
            <person name="Mortensen U.H."/>
            <person name="Andersen M.R."/>
            <person name="Baker S.E."/>
        </authorList>
    </citation>
    <scope>NUCLEOTIDE SEQUENCE [LARGE SCALE GENOMIC DNA]</scope>
    <source>
        <strain evidence="2 3">CBS 707.79</strain>
    </source>
</reference>
<gene>
    <name evidence="2" type="ORF">BO71DRAFT_395208</name>
</gene>